<evidence type="ECO:0000313" key="4">
    <source>
        <dbReference type="Proteomes" id="UP000245771"/>
    </source>
</evidence>
<feature type="compositionally biased region" description="Basic and acidic residues" evidence="1">
    <location>
        <begin position="146"/>
        <end position="166"/>
    </location>
</feature>
<sequence length="415" mass="45027">MSTRRSVRSDSSASTLTREPTSPIPSSVEALTSIDEKWTETPQTKMNASSTSSNTATKVNGDSVTSNGDANGKQSGERRRMPGRARSASFQKGVAVLRALARAPEDEIDDSGYEDEGREGNLDNMPGPSLTNGSVPHSPDGNCLTEEAKQTGRENREGLRKRKDDKQVAKIVGAHRSNSDEVIKREKKKAKSWEIPRKVFHSSIGFVVLYLYVSKTDLTIIVRNLGYFLGVVVTADVLRLNIPSFEWLYEKVLGFLMRESEKQKVNGVVWYLAGVLFCLSFLPEDIACVSIMILSWADTAASVFGRLFGKYTPPLPSPPFATRKSLAGTIAAASVACLTATLFWATPIAQIGRRRLLANEGSNPIPLSLLCIGSGIVGGVAEALELGGVDDNLSLPILSALGIKAVVWAWNYFFP</sequence>
<dbReference type="RefSeq" id="XP_025358317.1">
    <property type="nucleotide sequence ID" value="XM_025498386.1"/>
</dbReference>
<dbReference type="GO" id="GO:0005789">
    <property type="term" value="C:endoplasmic reticulum membrane"/>
    <property type="evidence" value="ECO:0007669"/>
    <property type="project" value="TreeGrafter"/>
</dbReference>
<dbReference type="GO" id="GO:0004143">
    <property type="term" value="F:ATP-dependent diacylglycerol kinase activity"/>
    <property type="evidence" value="ECO:0007669"/>
    <property type="project" value="InterPro"/>
</dbReference>
<dbReference type="AlphaFoldDB" id="A0A316VR94"/>
<feature type="transmembrane region" description="Helical" evidence="2">
    <location>
        <begin position="269"/>
        <end position="297"/>
    </location>
</feature>
<reference evidence="3 4" key="1">
    <citation type="journal article" date="2018" name="Mol. Biol. Evol.">
        <title>Broad Genomic Sampling Reveals a Smut Pathogenic Ancestry of the Fungal Clade Ustilaginomycotina.</title>
        <authorList>
            <person name="Kijpornyongpan T."/>
            <person name="Mondo S.J."/>
            <person name="Barry K."/>
            <person name="Sandor L."/>
            <person name="Lee J."/>
            <person name="Lipzen A."/>
            <person name="Pangilinan J."/>
            <person name="LaButti K."/>
            <person name="Hainaut M."/>
            <person name="Henrissat B."/>
            <person name="Grigoriev I.V."/>
            <person name="Spatafora J.W."/>
            <person name="Aime M.C."/>
        </authorList>
    </citation>
    <scope>NUCLEOTIDE SEQUENCE [LARGE SCALE GENOMIC DNA]</scope>
    <source>
        <strain evidence="3 4">MCA 3882</strain>
    </source>
</reference>
<dbReference type="OrthoDB" id="5673at2759"/>
<protein>
    <recommendedName>
        <fullName evidence="5">Phosphatidate cytidylyltransferase</fullName>
    </recommendedName>
</protein>
<gene>
    <name evidence="3" type="ORF">FA14DRAFT_159788</name>
</gene>
<evidence type="ECO:0008006" key="5">
    <source>
        <dbReference type="Google" id="ProtNLM"/>
    </source>
</evidence>
<dbReference type="GeneID" id="37020167"/>
<feature type="transmembrane region" description="Helical" evidence="2">
    <location>
        <begin position="365"/>
        <end position="381"/>
    </location>
</feature>
<evidence type="ECO:0000313" key="3">
    <source>
        <dbReference type="EMBL" id="PWN38015.1"/>
    </source>
</evidence>
<dbReference type="PANTHER" id="PTHR31303">
    <property type="entry name" value="CTP-DEPENDENT DIACYLGLYCEROL KINASE 1"/>
    <property type="match status" value="1"/>
</dbReference>
<dbReference type="GO" id="GO:0006654">
    <property type="term" value="P:phosphatidic acid biosynthetic process"/>
    <property type="evidence" value="ECO:0007669"/>
    <property type="project" value="TreeGrafter"/>
</dbReference>
<dbReference type="STRING" id="1280837.A0A316VR94"/>
<evidence type="ECO:0000256" key="2">
    <source>
        <dbReference type="SAM" id="Phobius"/>
    </source>
</evidence>
<accession>A0A316VR94</accession>
<dbReference type="Proteomes" id="UP000245771">
    <property type="component" value="Unassembled WGS sequence"/>
</dbReference>
<feature type="transmembrane region" description="Helical" evidence="2">
    <location>
        <begin position="325"/>
        <end position="345"/>
    </location>
</feature>
<dbReference type="InterPro" id="IPR037997">
    <property type="entry name" value="Dgk1-like"/>
</dbReference>
<dbReference type="EMBL" id="KZ819602">
    <property type="protein sequence ID" value="PWN38015.1"/>
    <property type="molecule type" value="Genomic_DNA"/>
</dbReference>
<dbReference type="PANTHER" id="PTHR31303:SF1">
    <property type="entry name" value="CTP-DEPENDENT DIACYLGLYCEROL KINASE 1"/>
    <property type="match status" value="1"/>
</dbReference>
<keyword evidence="4" id="KW-1185">Reference proteome</keyword>
<feature type="compositionally biased region" description="Polar residues" evidence="1">
    <location>
        <begin position="1"/>
        <end position="20"/>
    </location>
</feature>
<feature type="compositionally biased region" description="Acidic residues" evidence="1">
    <location>
        <begin position="106"/>
        <end position="117"/>
    </location>
</feature>
<name>A0A316VR94_9BASI</name>
<evidence type="ECO:0000256" key="1">
    <source>
        <dbReference type="SAM" id="MobiDB-lite"/>
    </source>
</evidence>
<keyword evidence="2" id="KW-0472">Membrane</keyword>
<keyword evidence="2" id="KW-1133">Transmembrane helix</keyword>
<dbReference type="InParanoid" id="A0A316VR94"/>
<feature type="compositionally biased region" description="Polar residues" evidence="1">
    <location>
        <begin position="58"/>
        <end position="74"/>
    </location>
</feature>
<organism evidence="3 4">
    <name type="scientific">Meira miltonrushii</name>
    <dbReference type="NCBI Taxonomy" id="1280837"/>
    <lineage>
        <taxon>Eukaryota</taxon>
        <taxon>Fungi</taxon>
        <taxon>Dikarya</taxon>
        <taxon>Basidiomycota</taxon>
        <taxon>Ustilaginomycotina</taxon>
        <taxon>Exobasidiomycetes</taxon>
        <taxon>Exobasidiales</taxon>
        <taxon>Brachybasidiaceae</taxon>
        <taxon>Meira</taxon>
    </lineage>
</organism>
<dbReference type="FunCoup" id="A0A316VR94">
    <property type="interactions" value="45"/>
</dbReference>
<keyword evidence="2" id="KW-0812">Transmembrane</keyword>
<feature type="region of interest" description="Disordered" evidence="1">
    <location>
        <begin position="1"/>
        <end position="166"/>
    </location>
</feature>
<feature type="transmembrane region" description="Helical" evidence="2">
    <location>
        <begin position="393"/>
        <end position="414"/>
    </location>
</feature>
<feature type="compositionally biased region" description="Low complexity" evidence="1">
    <location>
        <begin position="47"/>
        <end position="57"/>
    </location>
</feature>
<proteinExistence type="predicted"/>